<dbReference type="SMR" id="A0A445J9J8"/>
<dbReference type="Pfam" id="PF03398">
    <property type="entry name" value="Ist1"/>
    <property type="match status" value="1"/>
</dbReference>
<dbReference type="Gramene" id="XM_028386991.1">
    <property type="protein sequence ID" value="XP_028242792.1"/>
    <property type="gene ID" value="LOC114421169"/>
</dbReference>
<gene>
    <name evidence="3" type="ORF">D0Y65_019543</name>
</gene>
<name>A0A445J9J8_GLYSO</name>
<dbReference type="AlphaFoldDB" id="A0A445J9J8"/>
<feature type="compositionally biased region" description="Polar residues" evidence="2">
    <location>
        <begin position="554"/>
        <end position="579"/>
    </location>
</feature>
<reference evidence="3 4" key="1">
    <citation type="submission" date="2018-09" db="EMBL/GenBank/DDBJ databases">
        <title>A high-quality reference genome of wild soybean provides a powerful tool to mine soybean genomes.</title>
        <authorList>
            <person name="Xie M."/>
            <person name="Chung C.Y.L."/>
            <person name="Li M.-W."/>
            <person name="Wong F.-L."/>
            <person name="Chan T.-F."/>
            <person name="Lam H.-M."/>
        </authorList>
    </citation>
    <scope>NUCLEOTIDE SEQUENCE [LARGE SCALE GENOMIC DNA]</scope>
    <source>
        <strain evidence="4">cv. W05</strain>
        <tissue evidence="3">Hypocotyl of etiolated seedlings</tissue>
    </source>
</reference>
<keyword evidence="4" id="KW-1185">Reference proteome</keyword>
<evidence type="ECO:0000256" key="1">
    <source>
        <dbReference type="ARBA" id="ARBA00005536"/>
    </source>
</evidence>
<dbReference type="GO" id="GO:0015031">
    <property type="term" value="P:protein transport"/>
    <property type="evidence" value="ECO:0007669"/>
    <property type="project" value="InterPro"/>
</dbReference>
<accession>A0A445J9J8</accession>
<dbReference type="InterPro" id="IPR005061">
    <property type="entry name" value="Ist1"/>
</dbReference>
<sequence length="798" mass="89804">MLDGILGRGFTAKCKSLIKLTNRRIDVIRRKRRATEKFLKKDIADLLLNGLDINAYGRAEGLVVELTLSSCYGFVENCCEFVLKHLPAMQKLSGCPEECRMAVSSLMFGAARFSDLPELRDLRQIFQERYGNSMECYVNQEFAANLNFKSSTLENKVCLMQEISSEFSINWDSKDFKLRMSRSSANVQGHNACMSNHDKPSHGKDFTQKEVRNDVLLEKNCDLANNGCRFRNGKEAIVLNRLDHDLHSRSVLPGNGFKPLNGHEVLRKRDGHDNPGMQEITVEKSDRGYWKEGSMLKPIGHPSQQKTVEQFEGGSKLQYSRGNITPPRANQGCVLKPIGHPSQQKTVEQFEGGSKLHYSRGNITPPRANLGSILKPFGHPSQQKTVEQFEGGSKLQNSRGNATPPRENQVSKLKPFGHPSQQKTEEQFEGGSKVHYSRGNITPPRANLGSILKPFGHPSQQKTVELFKGGSKLQDSIGNTTPLRENQDAAFARKSPSDVGSHFNSNANEPFAVNHAGLPGADKSERETQSDETPALKPCYSNVIPPPYVKHPNSKQQSSTRGANIISSLTDSGGISTYHSAHEKPDAAYVMERRIQIDLDSSDQDWQGNRHERLSKQSCDKEISIREDAEEVPVVKPRSMRRRHSRSRPPGYYDASNEDSELERKSRSRSRRRDESRRGLKAMLDDERYQNAEEERVIDKLLIHYSKKPSVLVPEKLKRNSKIHHAHDSTRELLQNGSGYASRSFSLPREKQKEAEIKKKVFTRAATFEPVRSLEARHVHPKLPDCDDLAARIAALRG</sequence>
<dbReference type="PANTHER" id="PTHR12161">
    <property type="entry name" value="IST1 FAMILY MEMBER"/>
    <property type="match status" value="1"/>
</dbReference>
<comment type="caution">
    <text evidence="3">The sequence shown here is derived from an EMBL/GenBank/DDBJ whole genome shotgun (WGS) entry which is preliminary data.</text>
</comment>
<feature type="region of interest" description="Disordered" evidence="2">
    <location>
        <begin position="601"/>
        <end position="677"/>
    </location>
</feature>
<proteinExistence type="inferred from homology"/>
<dbReference type="Gene3D" id="1.20.1260.60">
    <property type="entry name" value="Vacuolar protein sorting-associated protein Ist1"/>
    <property type="match status" value="1"/>
</dbReference>
<comment type="similarity">
    <text evidence="1">Belongs to the IST1 family.</text>
</comment>
<dbReference type="PANTHER" id="PTHR12161:SF84">
    <property type="entry name" value="VACUOLAR PROTEIN SORTING-ASSOCIATED PROTEIN IST1-RELATED"/>
    <property type="match status" value="1"/>
</dbReference>
<evidence type="ECO:0000256" key="2">
    <source>
        <dbReference type="SAM" id="MobiDB-lite"/>
    </source>
</evidence>
<feature type="region of interest" description="Disordered" evidence="2">
    <location>
        <begin position="371"/>
        <end position="443"/>
    </location>
</feature>
<evidence type="ECO:0008006" key="5">
    <source>
        <dbReference type="Google" id="ProtNLM"/>
    </source>
</evidence>
<organism evidence="3 4">
    <name type="scientific">Glycine soja</name>
    <name type="common">Wild soybean</name>
    <dbReference type="NCBI Taxonomy" id="3848"/>
    <lineage>
        <taxon>Eukaryota</taxon>
        <taxon>Viridiplantae</taxon>
        <taxon>Streptophyta</taxon>
        <taxon>Embryophyta</taxon>
        <taxon>Tracheophyta</taxon>
        <taxon>Spermatophyta</taxon>
        <taxon>Magnoliopsida</taxon>
        <taxon>eudicotyledons</taxon>
        <taxon>Gunneridae</taxon>
        <taxon>Pentapetalae</taxon>
        <taxon>rosids</taxon>
        <taxon>fabids</taxon>
        <taxon>Fabales</taxon>
        <taxon>Fabaceae</taxon>
        <taxon>Papilionoideae</taxon>
        <taxon>50 kb inversion clade</taxon>
        <taxon>NPAAA clade</taxon>
        <taxon>indigoferoid/millettioid clade</taxon>
        <taxon>Phaseoleae</taxon>
        <taxon>Glycine</taxon>
        <taxon>Glycine subgen. Soja</taxon>
    </lineage>
</organism>
<feature type="compositionally biased region" description="Polar residues" evidence="2">
    <location>
        <begin position="394"/>
        <end position="411"/>
    </location>
</feature>
<feature type="compositionally biased region" description="Basic and acidic residues" evidence="2">
    <location>
        <begin position="608"/>
        <end position="627"/>
    </location>
</feature>
<dbReference type="Proteomes" id="UP000289340">
    <property type="component" value="Chromosome 8"/>
</dbReference>
<dbReference type="FunFam" id="1.20.1260.60:FF:000002">
    <property type="entry name" value="Vacuolar protein sorting-associated protein IST1"/>
    <property type="match status" value="1"/>
</dbReference>
<dbReference type="EMBL" id="QZWG01000008">
    <property type="protein sequence ID" value="RZB95143.1"/>
    <property type="molecule type" value="Genomic_DNA"/>
</dbReference>
<dbReference type="InterPro" id="IPR042277">
    <property type="entry name" value="IST1-like"/>
</dbReference>
<feature type="compositionally biased region" description="Basic residues" evidence="2">
    <location>
        <begin position="638"/>
        <end position="647"/>
    </location>
</feature>
<protein>
    <recommendedName>
        <fullName evidence="5">IST1-like protein</fullName>
    </recommendedName>
</protein>
<evidence type="ECO:0000313" key="3">
    <source>
        <dbReference type="EMBL" id="RZB95143.1"/>
    </source>
</evidence>
<evidence type="ECO:0000313" key="4">
    <source>
        <dbReference type="Proteomes" id="UP000289340"/>
    </source>
</evidence>
<feature type="region of interest" description="Disordered" evidence="2">
    <location>
        <begin position="490"/>
        <end position="579"/>
    </location>
</feature>